<dbReference type="Proteomes" id="UP001152798">
    <property type="component" value="Chromosome 4"/>
</dbReference>
<evidence type="ECO:0000313" key="1">
    <source>
        <dbReference type="EMBL" id="CAH1398576.1"/>
    </source>
</evidence>
<proteinExistence type="predicted"/>
<gene>
    <name evidence="1" type="ORF">NEZAVI_LOCUS8195</name>
</gene>
<keyword evidence="2" id="KW-1185">Reference proteome</keyword>
<protein>
    <submittedName>
        <fullName evidence="1">Uncharacterized protein</fullName>
    </submittedName>
</protein>
<evidence type="ECO:0000313" key="2">
    <source>
        <dbReference type="Proteomes" id="UP001152798"/>
    </source>
</evidence>
<accession>A0A9P0MPW7</accession>
<reference evidence="1" key="1">
    <citation type="submission" date="2022-01" db="EMBL/GenBank/DDBJ databases">
        <authorList>
            <person name="King R."/>
        </authorList>
    </citation>
    <scope>NUCLEOTIDE SEQUENCE</scope>
</reference>
<name>A0A9P0MPW7_NEZVI</name>
<sequence length="37" mass="4054">MNNILSSAKNPFNILTEGNFHHAILDGNINSVLFLSP</sequence>
<organism evidence="1 2">
    <name type="scientific">Nezara viridula</name>
    <name type="common">Southern green stink bug</name>
    <name type="synonym">Cimex viridulus</name>
    <dbReference type="NCBI Taxonomy" id="85310"/>
    <lineage>
        <taxon>Eukaryota</taxon>
        <taxon>Metazoa</taxon>
        <taxon>Ecdysozoa</taxon>
        <taxon>Arthropoda</taxon>
        <taxon>Hexapoda</taxon>
        <taxon>Insecta</taxon>
        <taxon>Pterygota</taxon>
        <taxon>Neoptera</taxon>
        <taxon>Paraneoptera</taxon>
        <taxon>Hemiptera</taxon>
        <taxon>Heteroptera</taxon>
        <taxon>Panheteroptera</taxon>
        <taxon>Pentatomomorpha</taxon>
        <taxon>Pentatomoidea</taxon>
        <taxon>Pentatomidae</taxon>
        <taxon>Pentatominae</taxon>
        <taxon>Nezara</taxon>
    </lineage>
</organism>
<dbReference type="EMBL" id="OV725080">
    <property type="protein sequence ID" value="CAH1398576.1"/>
    <property type="molecule type" value="Genomic_DNA"/>
</dbReference>
<dbReference type="AlphaFoldDB" id="A0A9P0MPW7"/>